<comment type="caution">
    <text evidence="2">The sequence shown here is derived from an EMBL/GenBank/DDBJ whole genome shotgun (WGS) entry which is preliminary data.</text>
</comment>
<accession>A0A2N3KYZ0</accession>
<evidence type="ECO:0000313" key="3">
    <source>
        <dbReference type="Proteomes" id="UP000233597"/>
    </source>
</evidence>
<evidence type="ECO:0008006" key="4">
    <source>
        <dbReference type="Google" id="ProtNLM"/>
    </source>
</evidence>
<reference evidence="2 3" key="1">
    <citation type="submission" date="2017-09" db="EMBL/GenBank/DDBJ databases">
        <title>Biodiversity and function of Thalassospira species in the particle-attached aromatic-hydrocarbon-degrading consortia from the surface seawater of the South China Sea.</title>
        <authorList>
            <person name="Dong C."/>
            <person name="Liu R."/>
            <person name="Shao Z."/>
        </authorList>
    </citation>
    <scope>NUCLEOTIDE SEQUENCE [LARGE SCALE GENOMIC DNA]</scope>
    <source>
        <strain evidence="2 3">CSC1P2</strain>
    </source>
</reference>
<protein>
    <recommendedName>
        <fullName evidence="4">AsmA domain-containing protein</fullName>
    </recommendedName>
</protein>
<name>A0A2N3KYZ0_9PROT</name>
<dbReference type="AlphaFoldDB" id="A0A2N3KYZ0"/>
<keyword evidence="1" id="KW-0472">Membrane</keyword>
<keyword evidence="1" id="KW-1133">Transmembrane helix</keyword>
<dbReference type="RefSeq" id="WP_101263737.1">
    <property type="nucleotide sequence ID" value="NZ_NWTK01000001.1"/>
</dbReference>
<keyword evidence="1" id="KW-0812">Transmembrane</keyword>
<evidence type="ECO:0000313" key="2">
    <source>
        <dbReference type="EMBL" id="PKR55743.1"/>
    </source>
</evidence>
<gene>
    <name evidence="2" type="ORF">COO20_00520</name>
</gene>
<organism evidence="2 3">
    <name type="scientific">Thalassospira marina</name>
    <dbReference type="NCBI Taxonomy" id="2048283"/>
    <lineage>
        <taxon>Bacteria</taxon>
        <taxon>Pseudomonadati</taxon>
        <taxon>Pseudomonadota</taxon>
        <taxon>Alphaproteobacteria</taxon>
        <taxon>Rhodospirillales</taxon>
        <taxon>Thalassospiraceae</taxon>
        <taxon>Thalassospira</taxon>
    </lineage>
</organism>
<feature type="transmembrane region" description="Helical" evidence="1">
    <location>
        <begin position="5"/>
        <end position="24"/>
    </location>
</feature>
<evidence type="ECO:0000256" key="1">
    <source>
        <dbReference type="SAM" id="Phobius"/>
    </source>
</evidence>
<dbReference type="OrthoDB" id="5401764at2"/>
<sequence length="283" mass="29268">MRKILIGLTIIVLIVVGFLVYLYANLDSIVKSTIEDAGTRVTQADVSVASVKIETTQNTATITGLKIGNPAGFYSEQAFSLGDISVVIDGSSLTEPVIHVEKVVIKSPSITYEVGDNTSNIATIQRNVESFISRVSGPSGENATKDADEINKEQGGTRVVIDHVYITDGSVGISASFLGGKQLSTSLPDLHLTDIGRDSNGATPAQVAEEILSAINGAVINSVSKLNVDGLMQGVGDFGKSLAAPIEKLGSSDTATQGSNSLKDGADAVGNAVKGLFGGDKAE</sequence>
<proteinExistence type="predicted"/>
<dbReference type="Proteomes" id="UP000233597">
    <property type="component" value="Unassembled WGS sequence"/>
</dbReference>
<dbReference type="EMBL" id="NWTK01000001">
    <property type="protein sequence ID" value="PKR55743.1"/>
    <property type="molecule type" value="Genomic_DNA"/>
</dbReference>